<dbReference type="OrthoDB" id="8480788at2"/>
<organism evidence="2 3">
    <name type="scientific">Anatilimnocola aggregata</name>
    <dbReference type="NCBI Taxonomy" id="2528021"/>
    <lineage>
        <taxon>Bacteria</taxon>
        <taxon>Pseudomonadati</taxon>
        <taxon>Planctomycetota</taxon>
        <taxon>Planctomycetia</taxon>
        <taxon>Pirellulales</taxon>
        <taxon>Pirellulaceae</taxon>
        <taxon>Anatilimnocola</taxon>
    </lineage>
</organism>
<protein>
    <submittedName>
        <fullName evidence="2">Uncharacterized protein</fullName>
    </submittedName>
</protein>
<proteinExistence type="predicted"/>
<sequence precursor="true">MKFVLPAVLLFSFCCPVLLQAQDAPAKPRAEVAPLNWPLPYMQTLPSDYLDRQRASLVAGTSRLARLNYDKSVGTDSIGWVRYGLPALILGQRVDDINQFFESDKFVVSANPKFGFSLFGVSYFRLYGLMNSRTGPMRGPLSQKAQENFEKGFWAVAKVNTKLAEGQRGIWEMEGSENHHITSKSCDLLASQHLRKIPEYANQKYDDGSTLAQQYEVRRDYWLKWFDERAKRGQFVEAASPSYQGDSVAGLLNIRDFAEDEILRKKADMYLDLTFANMAEETLFTTRGGPKSRVKVGHEYDGMTERSYDLIFNAPGRTYTPLGVGGHSTSNYYPPPAVVSLAKDTSQRGVYSFTKRWPGPVAEGGGRSDNDPDGVLWRKLDPERSVLRYGFATPSYVLGSAGLDAKWLDDASMGFRWQGVIFASDPVARIGFEVKPANLKDWHGFNPFFSVQDRNILITQKWAPVPPNPRSSNPSYLQLYFSPTLDQVTEEGGWIFVKDGAAYAAVKVAAGSYLWTSPWKRFDAVDKDNKVFITLDTENAPVILIANQAADYNNVFDDFKAAVKAQPVRYESGVLNFDSLTFYGPTHPAKINGKAVNLAPARGYDSPFIRSDWNSGLIYLRKGDETAILDFRDPKNPTKTVGVPITAAFPPGVGTDQPIVFDKPGR</sequence>
<feature type="chain" id="PRO_5021758964" evidence="1">
    <location>
        <begin position="22"/>
        <end position="666"/>
    </location>
</feature>
<dbReference type="RefSeq" id="WP_145087594.1">
    <property type="nucleotide sequence ID" value="NZ_CP036274.1"/>
</dbReference>
<dbReference type="AlphaFoldDB" id="A0A517Y971"/>
<keyword evidence="3" id="KW-1185">Reference proteome</keyword>
<dbReference type="EMBL" id="CP036274">
    <property type="protein sequence ID" value="QDU26765.1"/>
    <property type="molecule type" value="Genomic_DNA"/>
</dbReference>
<evidence type="ECO:0000313" key="2">
    <source>
        <dbReference type="EMBL" id="QDU26765.1"/>
    </source>
</evidence>
<evidence type="ECO:0000313" key="3">
    <source>
        <dbReference type="Proteomes" id="UP000315017"/>
    </source>
</evidence>
<keyword evidence="1" id="KW-0732">Signal</keyword>
<dbReference type="KEGG" id="aagg:ETAA8_18460"/>
<gene>
    <name evidence="2" type="ORF">ETAA8_18460</name>
</gene>
<evidence type="ECO:0000256" key="1">
    <source>
        <dbReference type="SAM" id="SignalP"/>
    </source>
</evidence>
<accession>A0A517Y971</accession>
<reference evidence="2 3" key="1">
    <citation type="submission" date="2019-02" db="EMBL/GenBank/DDBJ databases">
        <title>Deep-cultivation of Planctomycetes and their phenomic and genomic characterization uncovers novel biology.</title>
        <authorList>
            <person name="Wiegand S."/>
            <person name="Jogler M."/>
            <person name="Boedeker C."/>
            <person name="Pinto D."/>
            <person name="Vollmers J."/>
            <person name="Rivas-Marin E."/>
            <person name="Kohn T."/>
            <person name="Peeters S.H."/>
            <person name="Heuer A."/>
            <person name="Rast P."/>
            <person name="Oberbeckmann S."/>
            <person name="Bunk B."/>
            <person name="Jeske O."/>
            <person name="Meyerdierks A."/>
            <person name="Storesund J.E."/>
            <person name="Kallscheuer N."/>
            <person name="Luecker S."/>
            <person name="Lage O.M."/>
            <person name="Pohl T."/>
            <person name="Merkel B.J."/>
            <person name="Hornburger P."/>
            <person name="Mueller R.-W."/>
            <person name="Bruemmer F."/>
            <person name="Labrenz M."/>
            <person name="Spormann A.M."/>
            <person name="Op den Camp H."/>
            <person name="Overmann J."/>
            <person name="Amann R."/>
            <person name="Jetten M.S.M."/>
            <person name="Mascher T."/>
            <person name="Medema M.H."/>
            <person name="Devos D.P."/>
            <person name="Kaster A.-K."/>
            <person name="Ovreas L."/>
            <person name="Rohde M."/>
            <person name="Galperin M.Y."/>
            <person name="Jogler C."/>
        </authorList>
    </citation>
    <scope>NUCLEOTIDE SEQUENCE [LARGE SCALE GENOMIC DNA]</scope>
    <source>
        <strain evidence="2 3">ETA_A8</strain>
    </source>
</reference>
<name>A0A517Y971_9BACT</name>
<dbReference type="Proteomes" id="UP000315017">
    <property type="component" value="Chromosome"/>
</dbReference>
<feature type="signal peptide" evidence="1">
    <location>
        <begin position="1"/>
        <end position="21"/>
    </location>
</feature>